<gene>
    <name evidence="2" type="ORF">HOP40_34885</name>
</gene>
<dbReference type="Proteomes" id="UP000505377">
    <property type="component" value="Plasmid unnamed1"/>
</dbReference>
<dbReference type="RefSeq" id="WP_172169974.1">
    <property type="nucleotide sequence ID" value="NZ_CP053565.1"/>
</dbReference>
<evidence type="ECO:0000313" key="2">
    <source>
        <dbReference type="EMBL" id="QJY51169.1"/>
    </source>
</evidence>
<keyword evidence="3" id="KW-1185">Reference proteome</keyword>
<proteinExistence type="predicted"/>
<dbReference type="Gene3D" id="1.10.8.1060">
    <property type="entry name" value="Corynebacterium glutamicum thioredoxin-dependent arsenate reductase, N-terminal domain"/>
    <property type="match status" value="1"/>
</dbReference>
<protein>
    <submittedName>
        <fullName evidence="2">Uncharacterized protein</fullName>
    </submittedName>
</protein>
<accession>A0A6M6JX84</accession>
<dbReference type="KEGG" id="pbro:HOP40_34885"/>
<dbReference type="NCBIfam" id="NF046112">
    <property type="entry name" value="MSMEG_6209_Nter"/>
    <property type="match status" value="1"/>
</dbReference>
<dbReference type="AlphaFoldDB" id="A0A6M6JX84"/>
<reference evidence="2 3" key="1">
    <citation type="submission" date="2020-05" db="EMBL/GenBank/DDBJ databases">
        <authorList>
            <person name="Mo P."/>
        </authorList>
    </citation>
    <scope>NUCLEOTIDE SEQUENCE [LARGE SCALE GENOMIC DNA]</scope>
    <source>
        <strain evidence="2 3">Gen01</strain>
        <plasmid evidence="2 3">unnamed1</plasmid>
    </source>
</reference>
<geneLocation type="plasmid" evidence="2 3">
    <name>unnamed1</name>
</geneLocation>
<dbReference type="EMBL" id="CP053565">
    <property type="protein sequence ID" value="QJY51169.1"/>
    <property type="molecule type" value="Genomic_DNA"/>
</dbReference>
<keyword evidence="2" id="KW-0614">Plasmid</keyword>
<evidence type="ECO:0000256" key="1">
    <source>
        <dbReference type="SAM" id="MobiDB-lite"/>
    </source>
</evidence>
<sequence>MTGSRVGAVRSGPDSMHIREQGPVVGLLRPQDAGQTDSMGGVTERLVVEFGARADPCTVSRVVLDCCMDLRGVPVGALPELVERLARQRLLDVTDAR</sequence>
<evidence type="ECO:0000313" key="3">
    <source>
        <dbReference type="Proteomes" id="UP000505377"/>
    </source>
</evidence>
<feature type="region of interest" description="Disordered" evidence="1">
    <location>
        <begin position="1"/>
        <end position="20"/>
    </location>
</feature>
<name>A0A6M6JX84_9PSEU</name>
<organism evidence="2 3">
    <name type="scientific">Pseudonocardia broussonetiae</name>
    <dbReference type="NCBI Taxonomy" id="2736640"/>
    <lineage>
        <taxon>Bacteria</taxon>
        <taxon>Bacillati</taxon>
        <taxon>Actinomycetota</taxon>
        <taxon>Actinomycetes</taxon>
        <taxon>Pseudonocardiales</taxon>
        <taxon>Pseudonocardiaceae</taxon>
        <taxon>Pseudonocardia</taxon>
    </lineage>
</organism>